<dbReference type="Pfam" id="PF00768">
    <property type="entry name" value="Peptidase_S11"/>
    <property type="match status" value="1"/>
</dbReference>
<dbReference type="STRING" id="1619308.B5808_06435"/>
<dbReference type="AlphaFoldDB" id="A0A1X9LIA5"/>
<gene>
    <name evidence="1" type="ORF">B5808_06435</name>
</gene>
<accession>A0A1X9LIA5</accession>
<name>A0A1X9LIA5_9MICO</name>
<sequence>MAGSAGRKAIRVVVVVLGAVLILAVGVYGPATLVGPLPTAQASTVDPSSEVSPTGLPAMPAEGASAVIGADATAPLAVGGVPDAVPLGGSAKVITALVVLDAKPLAAGEQGPAITISREDYDGFLGYISESSRAVPMIAGEQWSQRDVLIAMLLGSSNAHSDALARWAFGSIDGYLAAARTWLAEKELSSVQLVDATGLDQGDVGSASDLARISALAFADPAISEVMALPDATVSGKRLVGNLAVHASDLGFRGLSLSYTDQAGLCFLFALDVTPADGGDKVTLYGAFLREPDWDTLNADLATLSSSASTTLTKTAIVTKGQTFATYTTPWGETANAVAMGTESRMLWTTAPLAYKVDVQPLTSGSAGQQVGTVTVDTPDGTITVLLQLDGRLAEPGPLWRLTHPVPLITTFLDSRFS</sequence>
<proteinExistence type="predicted"/>
<dbReference type="GO" id="GO:0006508">
    <property type="term" value="P:proteolysis"/>
    <property type="evidence" value="ECO:0007669"/>
    <property type="project" value="InterPro"/>
</dbReference>
<protein>
    <submittedName>
        <fullName evidence="1">Uncharacterized protein</fullName>
    </submittedName>
</protein>
<dbReference type="InterPro" id="IPR012338">
    <property type="entry name" value="Beta-lactam/transpept-like"/>
</dbReference>
<evidence type="ECO:0000313" key="2">
    <source>
        <dbReference type="Proteomes" id="UP000192775"/>
    </source>
</evidence>
<dbReference type="EMBL" id="CP020715">
    <property type="protein sequence ID" value="ARJ04893.1"/>
    <property type="molecule type" value="Genomic_DNA"/>
</dbReference>
<organism evidence="1 2">
    <name type="scientific">Cnuibacter physcomitrellae</name>
    <dbReference type="NCBI Taxonomy" id="1619308"/>
    <lineage>
        <taxon>Bacteria</taxon>
        <taxon>Bacillati</taxon>
        <taxon>Actinomycetota</taxon>
        <taxon>Actinomycetes</taxon>
        <taxon>Micrococcales</taxon>
        <taxon>Microbacteriaceae</taxon>
        <taxon>Cnuibacter</taxon>
    </lineage>
</organism>
<dbReference type="Proteomes" id="UP000192775">
    <property type="component" value="Chromosome"/>
</dbReference>
<reference evidence="1 2" key="1">
    <citation type="submission" date="2017-04" db="EMBL/GenBank/DDBJ databases">
        <authorList>
            <person name="Afonso C.L."/>
            <person name="Miller P.J."/>
            <person name="Scott M.A."/>
            <person name="Spackman E."/>
            <person name="Goraichik I."/>
            <person name="Dimitrov K.M."/>
            <person name="Suarez D.L."/>
            <person name="Swayne D.E."/>
        </authorList>
    </citation>
    <scope>NUCLEOTIDE SEQUENCE [LARGE SCALE GENOMIC DNA]</scope>
    <source>
        <strain evidence="2">XA(T)</strain>
    </source>
</reference>
<dbReference type="RefSeq" id="WP_085019031.1">
    <property type="nucleotide sequence ID" value="NZ_BMHD01000002.1"/>
</dbReference>
<dbReference type="InterPro" id="IPR001967">
    <property type="entry name" value="Peptidase_S11_N"/>
</dbReference>
<dbReference type="GO" id="GO:0009002">
    <property type="term" value="F:serine-type D-Ala-D-Ala carboxypeptidase activity"/>
    <property type="evidence" value="ECO:0007669"/>
    <property type="project" value="InterPro"/>
</dbReference>
<keyword evidence="2" id="KW-1185">Reference proteome</keyword>
<evidence type="ECO:0000313" key="1">
    <source>
        <dbReference type="EMBL" id="ARJ04893.1"/>
    </source>
</evidence>
<dbReference type="SUPFAM" id="SSF56601">
    <property type="entry name" value="beta-lactamase/transpeptidase-like"/>
    <property type="match status" value="1"/>
</dbReference>
<dbReference type="Gene3D" id="3.40.710.10">
    <property type="entry name" value="DD-peptidase/beta-lactamase superfamily"/>
    <property type="match status" value="1"/>
</dbReference>
<dbReference type="KEGG" id="cphy:B5808_06435"/>